<dbReference type="AlphaFoldDB" id="A0A2R4VUW6"/>
<reference evidence="1 2" key="1">
    <citation type="submission" date="2018-04" db="EMBL/GenBank/DDBJ databases">
        <title>Complete genome sequence of the nitrogen-fixing bacterium Azospirillum humicireducens type strain SgZ-5.</title>
        <authorList>
            <person name="Yu Z."/>
        </authorList>
    </citation>
    <scope>NUCLEOTIDE SEQUENCE [LARGE SCALE GENOMIC DNA]</scope>
    <source>
        <strain evidence="1 2">SgZ-5</strain>
        <plasmid evidence="1 2">pYZ4</plasmid>
    </source>
</reference>
<protein>
    <submittedName>
        <fullName evidence="1">Uncharacterized protein</fullName>
    </submittedName>
</protein>
<evidence type="ECO:0000313" key="1">
    <source>
        <dbReference type="EMBL" id="AWB08181.1"/>
    </source>
</evidence>
<proteinExistence type="predicted"/>
<dbReference type="EMBL" id="CP028905">
    <property type="protein sequence ID" value="AWB08181.1"/>
    <property type="molecule type" value="Genomic_DNA"/>
</dbReference>
<dbReference type="KEGG" id="ahu:A6A40_24460"/>
<geneLocation type="plasmid" evidence="1 2">
    <name>pYZ4</name>
</geneLocation>
<accession>A0A2R4VUW6</accession>
<gene>
    <name evidence="1" type="ORF">A6A40_24460</name>
</gene>
<keyword evidence="1" id="KW-0614">Plasmid</keyword>
<organism evidence="1 2">
    <name type="scientific">Azospirillum humicireducens</name>
    <dbReference type="NCBI Taxonomy" id="1226968"/>
    <lineage>
        <taxon>Bacteria</taxon>
        <taxon>Pseudomonadati</taxon>
        <taxon>Pseudomonadota</taxon>
        <taxon>Alphaproteobacteria</taxon>
        <taxon>Rhodospirillales</taxon>
        <taxon>Azospirillaceae</taxon>
        <taxon>Azospirillum</taxon>
    </lineage>
</organism>
<name>A0A2R4VUW6_9PROT</name>
<sequence>MIGRAMGIETATVLANAAQGTVIHFTGHLVMPDSASEDVAATARAIERQLARIPIRWGHGSLACGSDLLVAETLLRQGAELTVVLPCAPEDFVDRSVKQGGRTWIARFQRCLDGAHRVITMPWDKVDRPLSFAWADRIAIGSALRQARELEAPATQFAVWNETTPAEGGGTALAVAEWKRLGQTSTSIPCRWHQAQGVATPLAAQPIPAVMIGTDDPESASMPADDAWVKARLPLASIAIAPAERAWLFDSASTAMKAAALLQRQRIRAGRRTPLLLDLASSTLDQPYDRILRESWAVANRPVTPEGTIAATDSFLAESLVATGRHWRNTPIGYAPTRGPAPPTPLYLLDLSEDWEG</sequence>
<dbReference type="Proteomes" id="UP000077405">
    <property type="component" value="Plasmid pYZ4"/>
</dbReference>
<evidence type="ECO:0000313" key="2">
    <source>
        <dbReference type="Proteomes" id="UP000077405"/>
    </source>
</evidence>
<keyword evidence="2" id="KW-1185">Reference proteome</keyword>